<name>A0A9W8YXF5_9PEZI</name>
<dbReference type="EMBL" id="JAPEVB010000002">
    <property type="protein sequence ID" value="KAJ4394650.1"/>
    <property type="molecule type" value="Genomic_DNA"/>
</dbReference>
<keyword evidence="5" id="KW-1185">Reference proteome</keyword>
<dbReference type="Pfam" id="PF10250">
    <property type="entry name" value="O-FucT"/>
    <property type="match status" value="1"/>
</dbReference>
<evidence type="ECO:0000256" key="1">
    <source>
        <dbReference type="ARBA" id="ARBA00022679"/>
    </source>
</evidence>
<keyword evidence="1" id="KW-0808">Transferase</keyword>
<evidence type="ECO:0000256" key="3">
    <source>
        <dbReference type="ARBA" id="ARBA00023277"/>
    </source>
</evidence>
<reference evidence="4" key="1">
    <citation type="submission" date="2022-10" db="EMBL/GenBank/DDBJ databases">
        <title>Tapping the CABI collections for fungal endophytes: first genome assemblies for Collariella, Neodidymelliopsis, Ascochyta clinopodiicola, Didymella pomorum, Didymosphaeria variabile, Neocosmospora piperis and Neocucurbitaria cava.</title>
        <authorList>
            <person name="Hill R."/>
        </authorList>
    </citation>
    <scope>NUCLEOTIDE SEQUENCE</scope>
    <source>
        <strain evidence="4">IMI 355082</strain>
    </source>
</reference>
<evidence type="ECO:0000313" key="5">
    <source>
        <dbReference type="Proteomes" id="UP001140453"/>
    </source>
</evidence>
<proteinExistence type="predicted"/>
<dbReference type="CDD" id="cd11296">
    <property type="entry name" value="O-FucT_like"/>
    <property type="match status" value="1"/>
</dbReference>
<keyword evidence="3" id="KW-0119">Carbohydrate metabolism</keyword>
<keyword evidence="2" id="KW-0294">Fucose metabolism</keyword>
<organism evidence="4 5">
    <name type="scientific">Gnomoniopsis smithogilvyi</name>
    <dbReference type="NCBI Taxonomy" id="1191159"/>
    <lineage>
        <taxon>Eukaryota</taxon>
        <taxon>Fungi</taxon>
        <taxon>Dikarya</taxon>
        <taxon>Ascomycota</taxon>
        <taxon>Pezizomycotina</taxon>
        <taxon>Sordariomycetes</taxon>
        <taxon>Sordariomycetidae</taxon>
        <taxon>Diaporthales</taxon>
        <taxon>Gnomoniaceae</taxon>
        <taxon>Gnomoniopsis</taxon>
    </lineage>
</organism>
<evidence type="ECO:0000256" key="2">
    <source>
        <dbReference type="ARBA" id="ARBA00023253"/>
    </source>
</evidence>
<dbReference type="OrthoDB" id="20368at2759"/>
<protein>
    <recommendedName>
        <fullName evidence="6">Alternative oxidase</fullName>
    </recommendedName>
</protein>
<comment type="caution">
    <text evidence="4">The sequence shown here is derived from an EMBL/GenBank/DDBJ whole genome shotgun (WGS) entry which is preliminary data.</text>
</comment>
<gene>
    <name evidence="4" type="ORF">N0V93_003869</name>
</gene>
<evidence type="ECO:0008006" key="6">
    <source>
        <dbReference type="Google" id="ProtNLM"/>
    </source>
</evidence>
<accession>A0A9W8YXF5</accession>
<dbReference type="InterPro" id="IPR019378">
    <property type="entry name" value="GDP-Fuc_O-FucTrfase"/>
</dbReference>
<dbReference type="Proteomes" id="UP001140453">
    <property type="component" value="Unassembled WGS sequence"/>
</dbReference>
<sequence length="492" mass="54929">MVGSSRIFHLTRYLVASLAFLYFVIPYLRSHSSEYVRDHYADLLRSFQDEKKLFVSDFLENEVGGEMDGSALAKLCASKTWIPPSQPVVVSCDPVPGGIGEVKNGQLNCIRFAIEIGAQLILPRMHQRSPADISNLQGGQSHKGLSLDYMFSKPHLVASLQRHCPQLQVHDSLDALYDKPSLLKPLPVNVNQLTEDFATFDDTPTAIVQHPEELSARFTAFMDRELPIEKRYYPVRVHLAQTLFAWPTLNETGAHFRADFGKLLRVRDDIRALAASALWNLAKTHAVKLLNPKAGTVVDGASSDGGGGFTGIHLRTEQDTREGGWPPYKDQVPYHFNFFLHHMTPLPAGAPPRTVFLATGLTAKDDDVKNFRARAADFNATVVVKRDLLDAAEISVLNGLTWDQRALLDYEILLRAGTMLGIVESSFAWDVALRRGLAYGTGESEGFEAKPGGAAFQTGTYEKSELVMWKDRWSRLFGRSERGVRMYYAMWP</sequence>
<dbReference type="AlphaFoldDB" id="A0A9W8YXF5"/>
<evidence type="ECO:0000313" key="4">
    <source>
        <dbReference type="EMBL" id="KAJ4394650.1"/>
    </source>
</evidence>